<protein>
    <submittedName>
        <fullName evidence="2">Uncharacterized protein</fullName>
    </submittedName>
</protein>
<sequence length="373" mass="42706">MPDPILSLVQLLSLAALFYLLIPVSGAFYVRRQWRIFRKNLRHSLDVPLVVPRVTSLSASLGLHRFLGQLEAIEGSTLLWIRGKSGTITADMKDARIYKQTDPGINDELYRHLYPYALPKISLSQMPWSDIFSLTEGTRLFLFGNLDVQGGKYCLRSTREIPLTVIIYNEDPFTLIPRCIWSGRQTNELWNFLTPWSILTGSLLLLISTLWQFQNTNNYGIQFLGLSMALLPVILFLPPGVFLFNLYQRFWEKGKKYRAERDLMRLSLSSYPAEGENQAVCEDETEILFSRKPTGWPDTEEIEYCCYGIPEGLLEMSDIDLKGCCISYPADPELLAAFCQKRAFLYEALSGIVLVVGMFLNYLLIWFIAKGLY</sequence>
<evidence type="ECO:0000313" key="2">
    <source>
        <dbReference type="EMBL" id="QEN08883.1"/>
    </source>
</evidence>
<feature type="transmembrane region" description="Helical" evidence="1">
    <location>
        <begin position="6"/>
        <end position="30"/>
    </location>
</feature>
<dbReference type="EMBL" id="CP036150">
    <property type="protein sequence ID" value="QEN08883.1"/>
    <property type="molecule type" value="Genomic_DNA"/>
</dbReference>
<feature type="transmembrane region" description="Helical" evidence="1">
    <location>
        <begin position="189"/>
        <end position="211"/>
    </location>
</feature>
<dbReference type="OrthoDB" id="358133at2"/>
<reference evidence="2 3" key="1">
    <citation type="submission" date="2019-02" db="EMBL/GenBank/DDBJ databases">
        <title>Complete Genome Sequence and Methylome Analysis of free living Spirochaetas.</title>
        <authorList>
            <person name="Fomenkov A."/>
            <person name="Dubinina G."/>
            <person name="Leshcheva N."/>
            <person name="Mikheeva N."/>
            <person name="Grabovich M."/>
            <person name="Vincze T."/>
            <person name="Roberts R.J."/>
        </authorList>
    </citation>
    <scope>NUCLEOTIDE SEQUENCE [LARGE SCALE GENOMIC DNA]</scope>
    <source>
        <strain evidence="2 3">K2</strain>
    </source>
</reference>
<feature type="transmembrane region" description="Helical" evidence="1">
    <location>
        <begin position="344"/>
        <end position="369"/>
    </location>
</feature>
<proteinExistence type="predicted"/>
<name>A0A5C1QLG6_9SPIO</name>
<keyword evidence="1" id="KW-0812">Transmembrane</keyword>
<evidence type="ECO:0000313" key="3">
    <source>
        <dbReference type="Proteomes" id="UP000324209"/>
    </source>
</evidence>
<keyword evidence="1" id="KW-1133">Transmembrane helix</keyword>
<keyword evidence="1" id="KW-0472">Membrane</keyword>
<evidence type="ECO:0000256" key="1">
    <source>
        <dbReference type="SAM" id="Phobius"/>
    </source>
</evidence>
<dbReference type="KEGG" id="ock:EXM22_13110"/>
<gene>
    <name evidence="2" type="ORF">EXM22_13110</name>
</gene>
<organism evidence="2 3">
    <name type="scientific">Oceanispirochaeta crateris</name>
    <dbReference type="NCBI Taxonomy" id="2518645"/>
    <lineage>
        <taxon>Bacteria</taxon>
        <taxon>Pseudomonadati</taxon>
        <taxon>Spirochaetota</taxon>
        <taxon>Spirochaetia</taxon>
        <taxon>Spirochaetales</taxon>
        <taxon>Spirochaetaceae</taxon>
        <taxon>Oceanispirochaeta</taxon>
    </lineage>
</organism>
<keyword evidence="3" id="KW-1185">Reference proteome</keyword>
<dbReference type="RefSeq" id="WP_149486962.1">
    <property type="nucleotide sequence ID" value="NZ_CP036150.1"/>
</dbReference>
<dbReference type="Proteomes" id="UP000324209">
    <property type="component" value="Chromosome"/>
</dbReference>
<accession>A0A5C1QLG6</accession>
<feature type="transmembrane region" description="Helical" evidence="1">
    <location>
        <begin position="223"/>
        <end position="247"/>
    </location>
</feature>
<dbReference type="AlphaFoldDB" id="A0A5C1QLG6"/>